<dbReference type="AlphaFoldDB" id="B9L6G3"/>
<evidence type="ECO:0000313" key="2">
    <source>
        <dbReference type="Proteomes" id="UP000000448"/>
    </source>
</evidence>
<dbReference type="EMBL" id="CP001279">
    <property type="protein sequence ID" value="ACM93578.1"/>
    <property type="molecule type" value="Genomic_DNA"/>
</dbReference>
<dbReference type="OrthoDB" id="5373069at2"/>
<name>B9L6G3_NAUPA</name>
<dbReference type="HOGENOM" id="CLU_2330806_0_0_7"/>
<dbReference type="STRING" id="598659.NAMH_1562"/>
<dbReference type="RefSeq" id="WP_015902630.1">
    <property type="nucleotide sequence ID" value="NC_012115.1"/>
</dbReference>
<evidence type="ECO:0000313" key="1">
    <source>
        <dbReference type="EMBL" id="ACM93578.1"/>
    </source>
</evidence>
<dbReference type="Proteomes" id="UP000000448">
    <property type="component" value="Chromosome"/>
</dbReference>
<proteinExistence type="predicted"/>
<keyword evidence="2" id="KW-1185">Reference proteome</keyword>
<protein>
    <recommendedName>
        <fullName evidence="3">Dinitrogenase iron-molybdenum cofactor biosynthesis domain-containing protein</fullName>
    </recommendedName>
</protein>
<organism evidence="1 2">
    <name type="scientific">Nautilia profundicola (strain ATCC BAA-1463 / DSM 18972 / AmH)</name>
    <dbReference type="NCBI Taxonomy" id="598659"/>
    <lineage>
        <taxon>Bacteria</taxon>
        <taxon>Pseudomonadati</taxon>
        <taxon>Campylobacterota</taxon>
        <taxon>Epsilonproteobacteria</taxon>
        <taxon>Nautiliales</taxon>
        <taxon>Nautiliaceae</taxon>
        <taxon>Nautilia</taxon>
    </lineage>
</organism>
<sequence>MKTILLVKDGELADYPADILVDGEVRKSYNLEFECEKTGAEMVVGRSMPSMMIKKLRDNGIIFVKLNSIDELEGLEIDVNLPDEFRNKRGWKCGKKGF</sequence>
<gene>
    <name evidence="1" type="ordered locus">NAMH_1562</name>
</gene>
<evidence type="ECO:0008006" key="3">
    <source>
        <dbReference type="Google" id="ProtNLM"/>
    </source>
</evidence>
<reference evidence="1 2" key="1">
    <citation type="journal article" date="2009" name="PLoS Genet.">
        <title>Adaptations to submarine hydrothermal environments exemplified by the genome of Nautilia profundicola.</title>
        <authorList>
            <person name="Campbell B.J."/>
            <person name="Smith J.L."/>
            <person name="Hanson T.E."/>
            <person name="Klotz M.G."/>
            <person name="Stein L.Y."/>
            <person name="Lee C.K."/>
            <person name="Wu D."/>
            <person name="Robinson J.M."/>
            <person name="Khouri H.M."/>
            <person name="Eisen J.A."/>
            <person name="Cary S.C."/>
        </authorList>
    </citation>
    <scope>NUCLEOTIDE SEQUENCE [LARGE SCALE GENOMIC DNA]</scope>
    <source>
        <strain evidence="2">ATCC BAA-1463 / DSM 18972 / AmH</strain>
    </source>
</reference>
<dbReference type="KEGG" id="nam:NAMH_1562"/>
<accession>B9L6G3</accession>